<dbReference type="Proteomes" id="UP000321726">
    <property type="component" value="Unassembled WGS sequence"/>
</dbReference>
<reference evidence="6 7" key="1">
    <citation type="submission" date="2016-11" db="EMBL/GenBank/DDBJ databases">
        <authorList>
            <person name="Jaros S."/>
            <person name="Januszkiewicz K."/>
            <person name="Wedrychowicz H."/>
        </authorList>
    </citation>
    <scope>NUCLEOTIDE SEQUENCE [LARGE SCALE GENOMIC DNA]</scope>
    <source>
        <strain evidence="6 7">DSM 4740</strain>
    </source>
</reference>
<dbReference type="PANTHER" id="PTHR43537:SF5">
    <property type="entry name" value="UXU OPERON TRANSCRIPTIONAL REGULATOR"/>
    <property type="match status" value="1"/>
</dbReference>
<evidence type="ECO:0000256" key="2">
    <source>
        <dbReference type="ARBA" id="ARBA00023125"/>
    </source>
</evidence>
<dbReference type="InterPro" id="IPR036390">
    <property type="entry name" value="WH_DNA-bd_sf"/>
</dbReference>
<dbReference type="InterPro" id="IPR000524">
    <property type="entry name" value="Tscrpt_reg_HTH_GntR"/>
</dbReference>
<keyword evidence="2 6" id="KW-0238">DNA-binding</keyword>
<name>A0A1M7JRE6_9GAMM</name>
<dbReference type="SUPFAM" id="SSF46785">
    <property type="entry name" value="Winged helix' DNA-binding domain"/>
    <property type="match status" value="1"/>
</dbReference>
<sequence>MDTRTAEHICDDIEIRIVNGDLVEGKPLPAERSLMEAYGASRTVIREVITALTAKGFLRSRPRFRPIVCRPDASTAMHAAGGVIKHLLASSQNVHDLYQVRVLCERMLVRDAAVGAKREDIQRLRQALDDNEQAIDDSAQFYATDVAFHRQLYVISGNSAFPAIHQAFVEWLAPQWSQMPRSPERNRTNFLAHQAIFEAILSRDPDLAEKALISHLDSSWQFVSSTFFAEETP</sequence>
<dbReference type="Gene3D" id="1.10.10.10">
    <property type="entry name" value="Winged helix-like DNA-binding domain superfamily/Winged helix DNA-binding domain"/>
    <property type="match status" value="1"/>
</dbReference>
<dbReference type="CDD" id="cd07377">
    <property type="entry name" value="WHTH_GntR"/>
    <property type="match status" value="1"/>
</dbReference>
<dbReference type="InterPro" id="IPR036388">
    <property type="entry name" value="WH-like_DNA-bd_sf"/>
</dbReference>
<evidence type="ECO:0000313" key="6">
    <source>
        <dbReference type="EMBL" id="SHM55147.1"/>
    </source>
</evidence>
<dbReference type="Gene3D" id="1.20.120.530">
    <property type="entry name" value="GntR ligand-binding domain-like"/>
    <property type="match status" value="1"/>
</dbReference>
<dbReference type="InterPro" id="IPR011711">
    <property type="entry name" value="GntR_C"/>
</dbReference>
<dbReference type="SMART" id="SM00895">
    <property type="entry name" value="FCD"/>
    <property type="match status" value="1"/>
</dbReference>
<evidence type="ECO:0000313" key="8">
    <source>
        <dbReference type="Proteomes" id="UP000321726"/>
    </source>
</evidence>
<dbReference type="SMART" id="SM00345">
    <property type="entry name" value="HTH_GNTR"/>
    <property type="match status" value="1"/>
</dbReference>
<gene>
    <name evidence="5" type="ORF">HCU01_24700</name>
    <name evidence="6" type="ORF">SAMN05660971_03266</name>
</gene>
<dbReference type="PANTHER" id="PTHR43537">
    <property type="entry name" value="TRANSCRIPTIONAL REGULATOR, GNTR FAMILY"/>
    <property type="match status" value="1"/>
</dbReference>
<keyword evidence="3" id="KW-0804">Transcription</keyword>
<evidence type="ECO:0000259" key="4">
    <source>
        <dbReference type="PROSITE" id="PS50949"/>
    </source>
</evidence>
<dbReference type="Proteomes" id="UP000184123">
    <property type="component" value="Unassembled WGS sequence"/>
</dbReference>
<dbReference type="InterPro" id="IPR008920">
    <property type="entry name" value="TF_FadR/GntR_C"/>
</dbReference>
<protein>
    <submittedName>
        <fullName evidence="6">DNA-binding transcriptional regulator, FadR family</fullName>
    </submittedName>
    <submittedName>
        <fullName evidence="5">GntR family transcriptional regulator</fullName>
    </submittedName>
</protein>
<accession>A0A1M7JRE6</accession>
<dbReference type="AlphaFoldDB" id="A0A1M7JRE6"/>
<keyword evidence="8" id="KW-1185">Reference proteome</keyword>
<dbReference type="OrthoDB" id="1040417at2"/>
<dbReference type="RefSeq" id="WP_073436281.1">
    <property type="nucleotide sequence ID" value="NZ_BJXU01000094.1"/>
</dbReference>
<dbReference type="EMBL" id="BJXU01000094">
    <property type="protein sequence ID" value="GEN24521.1"/>
    <property type="molecule type" value="Genomic_DNA"/>
</dbReference>
<dbReference type="STRING" id="44933.SAMN05660971_03266"/>
<dbReference type="Pfam" id="PF00392">
    <property type="entry name" value="GntR"/>
    <property type="match status" value="1"/>
</dbReference>
<dbReference type="GO" id="GO:0003677">
    <property type="term" value="F:DNA binding"/>
    <property type="evidence" value="ECO:0007669"/>
    <property type="project" value="UniProtKB-KW"/>
</dbReference>
<organism evidence="6 7">
    <name type="scientific">Halomonas cupida</name>
    <dbReference type="NCBI Taxonomy" id="44933"/>
    <lineage>
        <taxon>Bacteria</taxon>
        <taxon>Pseudomonadati</taxon>
        <taxon>Pseudomonadota</taxon>
        <taxon>Gammaproteobacteria</taxon>
        <taxon>Oceanospirillales</taxon>
        <taxon>Halomonadaceae</taxon>
        <taxon>Halomonas</taxon>
    </lineage>
</organism>
<evidence type="ECO:0000313" key="5">
    <source>
        <dbReference type="EMBL" id="GEN24521.1"/>
    </source>
</evidence>
<evidence type="ECO:0000313" key="7">
    <source>
        <dbReference type="Proteomes" id="UP000184123"/>
    </source>
</evidence>
<dbReference type="GO" id="GO:0003700">
    <property type="term" value="F:DNA-binding transcription factor activity"/>
    <property type="evidence" value="ECO:0007669"/>
    <property type="project" value="InterPro"/>
</dbReference>
<reference evidence="5 8" key="2">
    <citation type="submission" date="2019-07" db="EMBL/GenBank/DDBJ databases">
        <title>Whole genome shotgun sequence of Halomonas cupida NBRC 102219.</title>
        <authorList>
            <person name="Hosoyama A."/>
            <person name="Uohara A."/>
            <person name="Ohji S."/>
            <person name="Ichikawa N."/>
        </authorList>
    </citation>
    <scope>NUCLEOTIDE SEQUENCE [LARGE SCALE GENOMIC DNA]</scope>
    <source>
        <strain evidence="5 8">NBRC 102219</strain>
    </source>
</reference>
<evidence type="ECO:0000256" key="1">
    <source>
        <dbReference type="ARBA" id="ARBA00023015"/>
    </source>
</evidence>
<dbReference type="EMBL" id="FRCA01000009">
    <property type="protein sequence ID" value="SHM55147.1"/>
    <property type="molecule type" value="Genomic_DNA"/>
</dbReference>
<keyword evidence="1" id="KW-0805">Transcription regulation</keyword>
<evidence type="ECO:0000256" key="3">
    <source>
        <dbReference type="ARBA" id="ARBA00023163"/>
    </source>
</evidence>
<proteinExistence type="predicted"/>
<dbReference type="SUPFAM" id="SSF48008">
    <property type="entry name" value="GntR ligand-binding domain-like"/>
    <property type="match status" value="1"/>
</dbReference>
<dbReference type="PROSITE" id="PS50949">
    <property type="entry name" value="HTH_GNTR"/>
    <property type="match status" value="1"/>
</dbReference>
<dbReference type="PRINTS" id="PR00035">
    <property type="entry name" value="HTHGNTR"/>
</dbReference>
<feature type="domain" description="HTH gntR-type" evidence="4">
    <location>
        <begin position="3"/>
        <end position="71"/>
    </location>
</feature>
<dbReference type="Pfam" id="PF07729">
    <property type="entry name" value="FCD"/>
    <property type="match status" value="1"/>
</dbReference>